<sequence length="203" mass="23927">MNVAELQLIQLSRRGDRNAFVELVELYRSKIQKLAFRMLHNRPDSEDIVQETFIRVYLNLNHFDESQNFSTWIYRIGKNVAIDLLRKKRPVQSLDAELNDFDDDYSYYSKLASQDQSPEHAVLQTEIQEHMHASINKLGDKYKGIITLYYLEELSLQEISERLNLPITTVKTRLHRGRELLRKKWGMNFVIGLMTFFTLGMIA</sequence>
<evidence type="ECO:0000256" key="4">
    <source>
        <dbReference type="ARBA" id="ARBA00023125"/>
    </source>
</evidence>
<dbReference type="GO" id="GO:0003677">
    <property type="term" value="F:DNA binding"/>
    <property type="evidence" value="ECO:0007669"/>
    <property type="project" value="UniProtKB-KW"/>
</dbReference>
<keyword evidence="2 6" id="KW-0805">Transcription regulation</keyword>
<evidence type="ECO:0000256" key="2">
    <source>
        <dbReference type="ARBA" id="ARBA00023015"/>
    </source>
</evidence>
<dbReference type="PANTHER" id="PTHR43133">
    <property type="entry name" value="RNA POLYMERASE ECF-TYPE SIGMA FACTO"/>
    <property type="match status" value="1"/>
</dbReference>
<keyword evidence="11" id="KW-1185">Reference proteome</keyword>
<dbReference type="PROSITE" id="PS01063">
    <property type="entry name" value="SIGMA70_ECF"/>
    <property type="match status" value="1"/>
</dbReference>
<comment type="caution">
    <text evidence="10">The sequence shown here is derived from an EMBL/GenBank/DDBJ whole genome shotgun (WGS) entry which is preliminary data.</text>
</comment>
<evidence type="ECO:0000256" key="7">
    <source>
        <dbReference type="SAM" id="Phobius"/>
    </source>
</evidence>
<dbReference type="EMBL" id="LYPB01000071">
    <property type="protein sequence ID" value="OAS17599.1"/>
    <property type="molecule type" value="Genomic_DNA"/>
</dbReference>
<dbReference type="InterPro" id="IPR036388">
    <property type="entry name" value="WH-like_DNA-bd_sf"/>
</dbReference>
<dbReference type="GO" id="GO:0016987">
    <property type="term" value="F:sigma factor activity"/>
    <property type="evidence" value="ECO:0007669"/>
    <property type="project" value="UniProtKB-KW"/>
</dbReference>
<evidence type="ECO:0000313" key="10">
    <source>
        <dbReference type="EMBL" id="OAS17599.1"/>
    </source>
</evidence>
<dbReference type="Proteomes" id="UP000078454">
    <property type="component" value="Unassembled WGS sequence"/>
</dbReference>
<dbReference type="Gene3D" id="1.10.1740.10">
    <property type="match status" value="1"/>
</dbReference>
<dbReference type="OrthoDB" id="9785675at2"/>
<dbReference type="GO" id="GO:0006950">
    <property type="term" value="P:response to stress"/>
    <property type="evidence" value="ECO:0007669"/>
    <property type="project" value="UniProtKB-ARBA"/>
</dbReference>
<evidence type="ECO:0000256" key="6">
    <source>
        <dbReference type="RuleBase" id="RU000716"/>
    </source>
</evidence>
<evidence type="ECO:0000256" key="3">
    <source>
        <dbReference type="ARBA" id="ARBA00023082"/>
    </source>
</evidence>
<dbReference type="NCBIfam" id="TIGR02937">
    <property type="entry name" value="sigma70-ECF"/>
    <property type="match status" value="1"/>
</dbReference>
<dbReference type="InterPro" id="IPR007627">
    <property type="entry name" value="RNA_pol_sigma70_r2"/>
</dbReference>
<dbReference type="InterPro" id="IPR013324">
    <property type="entry name" value="RNA_pol_sigma_r3/r4-like"/>
</dbReference>
<comment type="similarity">
    <text evidence="1 6">Belongs to the sigma-70 factor family. ECF subfamily.</text>
</comment>
<dbReference type="NCBIfam" id="NF007223">
    <property type="entry name" value="PRK09641.1"/>
    <property type="match status" value="1"/>
</dbReference>
<dbReference type="InterPro" id="IPR000838">
    <property type="entry name" value="RNA_pol_sigma70_ECF_CS"/>
</dbReference>
<proteinExistence type="inferred from homology"/>
<dbReference type="GO" id="GO:0006352">
    <property type="term" value="P:DNA-templated transcription initiation"/>
    <property type="evidence" value="ECO:0007669"/>
    <property type="project" value="InterPro"/>
</dbReference>
<dbReference type="AlphaFoldDB" id="A0A198A7Z9"/>
<keyword evidence="3 6" id="KW-0731">Sigma factor</keyword>
<dbReference type="CDD" id="cd06171">
    <property type="entry name" value="Sigma70_r4"/>
    <property type="match status" value="1"/>
</dbReference>
<dbReference type="InterPro" id="IPR039425">
    <property type="entry name" value="RNA_pol_sigma-70-like"/>
</dbReference>
<dbReference type="InterPro" id="IPR013249">
    <property type="entry name" value="RNA_pol_sigma70_r4_t2"/>
</dbReference>
<evidence type="ECO:0000256" key="1">
    <source>
        <dbReference type="ARBA" id="ARBA00010641"/>
    </source>
</evidence>
<keyword evidence="7" id="KW-1133">Transmembrane helix</keyword>
<dbReference type="RefSeq" id="WP_068665501.1">
    <property type="nucleotide sequence ID" value="NZ_LYPB01000071.1"/>
</dbReference>
<keyword evidence="7" id="KW-0472">Membrane</keyword>
<dbReference type="SUPFAM" id="SSF88659">
    <property type="entry name" value="Sigma3 and sigma4 domains of RNA polymerase sigma factors"/>
    <property type="match status" value="1"/>
</dbReference>
<dbReference type="InterPro" id="IPR014284">
    <property type="entry name" value="RNA_pol_sigma-70_dom"/>
</dbReference>
<evidence type="ECO:0000259" key="9">
    <source>
        <dbReference type="Pfam" id="PF08281"/>
    </source>
</evidence>
<keyword evidence="4 6" id="KW-0238">DNA-binding</keyword>
<feature type="transmembrane region" description="Helical" evidence="7">
    <location>
        <begin position="185"/>
        <end position="202"/>
    </location>
</feature>
<dbReference type="Gene3D" id="1.10.10.10">
    <property type="entry name" value="Winged helix-like DNA-binding domain superfamily/Winged helix DNA-binding domain"/>
    <property type="match status" value="1"/>
</dbReference>
<dbReference type="SUPFAM" id="SSF88946">
    <property type="entry name" value="Sigma2 domain of RNA polymerase sigma factors"/>
    <property type="match status" value="1"/>
</dbReference>
<reference evidence="10 11" key="1">
    <citation type="submission" date="2016-05" db="EMBL/GenBank/DDBJ databases">
        <title>Paenibacillus sp. 1ZS3-15 nov., isolated from the rhizosphere soil.</title>
        <authorList>
            <person name="Zhang X.X."/>
            <person name="Zhang J."/>
        </authorList>
    </citation>
    <scope>NUCLEOTIDE SEQUENCE [LARGE SCALE GENOMIC DNA]</scope>
    <source>
        <strain evidence="10 11">1ZS3-15</strain>
    </source>
</reference>
<dbReference type="Pfam" id="PF04542">
    <property type="entry name" value="Sigma70_r2"/>
    <property type="match status" value="1"/>
</dbReference>
<organism evidence="10 11">
    <name type="scientific">Paenibacillus oryzisoli</name>
    <dbReference type="NCBI Taxonomy" id="1850517"/>
    <lineage>
        <taxon>Bacteria</taxon>
        <taxon>Bacillati</taxon>
        <taxon>Bacillota</taxon>
        <taxon>Bacilli</taxon>
        <taxon>Bacillales</taxon>
        <taxon>Paenibacillaceae</taxon>
        <taxon>Paenibacillus</taxon>
    </lineage>
</organism>
<protein>
    <recommendedName>
        <fullName evidence="6">RNA polymerase sigma factor</fullName>
    </recommendedName>
</protein>
<evidence type="ECO:0000256" key="5">
    <source>
        <dbReference type="ARBA" id="ARBA00023163"/>
    </source>
</evidence>
<name>A0A198A7Z9_9BACL</name>
<dbReference type="PANTHER" id="PTHR43133:SF60">
    <property type="entry name" value="RNA POLYMERASE SIGMA FACTOR SIGV"/>
    <property type="match status" value="1"/>
</dbReference>
<evidence type="ECO:0000259" key="8">
    <source>
        <dbReference type="Pfam" id="PF04542"/>
    </source>
</evidence>
<feature type="domain" description="RNA polymerase sigma-70 region 2" evidence="8">
    <location>
        <begin position="23"/>
        <end position="89"/>
    </location>
</feature>
<evidence type="ECO:0000313" key="11">
    <source>
        <dbReference type="Proteomes" id="UP000078454"/>
    </source>
</evidence>
<dbReference type="InterPro" id="IPR013325">
    <property type="entry name" value="RNA_pol_sigma_r2"/>
</dbReference>
<accession>A0A198A7Z9</accession>
<gene>
    <name evidence="10" type="ORF">A8708_15315</name>
</gene>
<keyword evidence="7" id="KW-0812">Transmembrane</keyword>
<dbReference type="STRING" id="1850517.A8708_15315"/>
<dbReference type="Pfam" id="PF08281">
    <property type="entry name" value="Sigma70_r4_2"/>
    <property type="match status" value="1"/>
</dbReference>
<feature type="domain" description="RNA polymerase sigma factor 70 region 4 type 2" evidence="9">
    <location>
        <begin position="132"/>
        <end position="181"/>
    </location>
</feature>
<keyword evidence="5 6" id="KW-0804">Transcription</keyword>